<dbReference type="InterPro" id="IPR009057">
    <property type="entry name" value="Homeodomain-like_sf"/>
</dbReference>
<evidence type="ECO:0000256" key="1">
    <source>
        <dbReference type="ARBA" id="ARBA00004123"/>
    </source>
</evidence>
<accession>A0A8J5MMQ3</accession>
<feature type="domain" description="Transposase Tc1-like" evidence="2">
    <location>
        <begin position="43"/>
        <end position="109"/>
    </location>
</feature>
<dbReference type="SUPFAM" id="SSF46689">
    <property type="entry name" value="Homeodomain-like"/>
    <property type="match status" value="1"/>
</dbReference>
<comment type="subcellular location">
    <subcellularLocation>
        <location evidence="1">Nucleus</location>
    </subcellularLocation>
</comment>
<evidence type="ECO:0000313" key="4">
    <source>
        <dbReference type="Proteomes" id="UP000747542"/>
    </source>
</evidence>
<dbReference type="GO" id="GO:0003677">
    <property type="term" value="F:DNA binding"/>
    <property type="evidence" value="ECO:0007669"/>
    <property type="project" value="InterPro"/>
</dbReference>
<dbReference type="GO" id="GO:0005634">
    <property type="term" value="C:nucleus"/>
    <property type="evidence" value="ECO:0007669"/>
    <property type="project" value="UniProtKB-SubCell"/>
</dbReference>
<dbReference type="GO" id="GO:0015074">
    <property type="term" value="P:DNA integration"/>
    <property type="evidence" value="ECO:0007669"/>
    <property type="project" value="InterPro"/>
</dbReference>
<evidence type="ECO:0000259" key="2">
    <source>
        <dbReference type="Pfam" id="PF01498"/>
    </source>
</evidence>
<sequence length="180" mass="20500">MDRQQTRLILRGQIIALRNNGLCIRVIAHQRTLSRVTTPQEDEHIRQAVEENPFTNAVAIRDELLLNVSSEETVRRRLHEAGIHHRVFASRERLTDQHRATRLAFARQYTGEGCYHNYGFYGTSKKLAADRILSSKEVSDLLASCSTELPAPKVVLDDLEKLVIRYIYCDAKNTTLGEVG</sequence>
<organism evidence="3 4">
    <name type="scientific">Homarus americanus</name>
    <name type="common">American lobster</name>
    <dbReference type="NCBI Taxonomy" id="6706"/>
    <lineage>
        <taxon>Eukaryota</taxon>
        <taxon>Metazoa</taxon>
        <taxon>Ecdysozoa</taxon>
        <taxon>Arthropoda</taxon>
        <taxon>Crustacea</taxon>
        <taxon>Multicrustacea</taxon>
        <taxon>Malacostraca</taxon>
        <taxon>Eumalacostraca</taxon>
        <taxon>Eucarida</taxon>
        <taxon>Decapoda</taxon>
        <taxon>Pleocyemata</taxon>
        <taxon>Astacidea</taxon>
        <taxon>Nephropoidea</taxon>
        <taxon>Nephropidae</taxon>
        <taxon>Homarus</taxon>
    </lineage>
</organism>
<proteinExistence type="predicted"/>
<name>A0A8J5MMQ3_HOMAM</name>
<dbReference type="GO" id="GO:0006313">
    <property type="term" value="P:DNA transposition"/>
    <property type="evidence" value="ECO:0007669"/>
    <property type="project" value="InterPro"/>
</dbReference>
<protein>
    <submittedName>
        <fullName evidence="3">Putative Transposable element Tc1 transposase-like 40</fullName>
    </submittedName>
</protein>
<dbReference type="Proteomes" id="UP000747542">
    <property type="component" value="Unassembled WGS sequence"/>
</dbReference>
<dbReference type="InterPro" id="IPR002492">
    <property type="entry name" value="Transposase_Tc1-like"/>
</dbReference>
<reference evidence="3" key="1">
    <citation type="journal article" date="2021" name="Sci. Adv.">
        <title>The American lobster genome reveals insights on longevity, neural, and immune adaptations.</title>
        <authorList>
            <person name="Polinski J.M."/>
            <person name="Zimin A.V."/>
            <person name="Clark K.F."/>
            <person name="Kohn A.B."/>
            <person name="Sadowski N."/>
            <person name="Timp W."/>
            <person name="Ptitsyn A."/>
            <person name="Khanna P."/>
            <person name="Romanova D.Y."/>
            <person name="Williams P."/>
            <person name="Greenwood S.J."/>
            <person name="Moroz L.L."/>
            <person name="Walt D.R."/>
            <person name="Bodnar A.G."/>
        </authorList>
    </citation>
    <scope>NUCLEOTIDE SEQUENCE</scope>
    <source>
        <strain evidence="3">GMGI-L3</strain>
    </source>
</reference>
<evidence type="ECO:0000313" key="3">
    <source>
        <dbReference type="EMBL" id="KAG7157193.1"/>
    </source>
</evidence>
<dbReference type="EMBL" id="JAHLQT010037907">
    <property type="protein sequence ID" value="KAG7157193.1"/>
    <property type="molecule type" value="Genomic_DNA"/>
</dbReference>
<gene>
    <name evidence="3" type="primary">tc1a-L40</name>
    <name evidence="3" type="ORF">Hamer_G010036</name>
</gene>
<dbReference type="Pfam" id="PF01498">
    <property type="entry name" value="HTH_Tnp_Tc3_2"/>
    <property type="match status" value="1"/>
</dbReference>
<comment type="caution">
    <text evidence="3">The sequence shown here is derived from an EMBL/GenBank/DDBJ whole genome shotgun (WGS) entry which is preliminary data.</text>
</comment>
<dbReference type="AlphaFoldDB" id="A0A8J5MMQ3"/>
<keyword evidence="4" id="KW-1185">Reference proteome</keyword>